<proteinExistence type="inferred from homology"/>
<dbReference type="InterPro" id="IPR007305">
    <property type="entry name" value="Vesicle_transpt_Got1/SFT2"/>
</dbReference>
<sequence length="107" mass="11942">VSKGVRDLPANLQSATSNVPSGIFLMYFGILLATRVFFIFISFTMFLPIMVLMPPKFAICFTLYCIFIIGSFFALKGPQNQFTDMTSKERLPFTVGFIGSMVGTLYV</sequence>
<comment type="caution">
    <text evidence="9">The sequence shown here is derived from an EMBL/GenBank/DDBJ whole genome shotgun (WGS) entry which is preliminary data.</text>
</comment>
<comment type="subcellular location">
    <subcellularLocation>
        <location evidence="1 8">Membrane</location>
        <topology evidence="1 8">Multi-pass membrane protein</topology>
    </subcellularLocation>
</comment>
<dbReference type="GO" id="GO:0012505">
    <property type="term" value="C:endomembrane system"/>
    <property type="evidence" value="ECO:0007669"/>
    <property type="project" value="UniProtKB-ARBA"/>
</dbReference>
<dbReference type="GO" id="GO:0015031">
    <property type="term" value="P:protein transport"/>
    <property type="evidence" value="ECO:0007669"/>
    <property type="project" value="UniProtKB-KW"/>
</dbReference>
<dbReference type="InterPro" id="IPR011691">
    <property type="entry name" value="Vesicle_transpt_SFT2"/>
</dbReference>
<feature type="non-terminal residue" evidence="9">
    <location>
        <position position="1"/>
    </location>
</feature>
<dbReference type="GO" id="GO:0016192">
    <property type="term" value="P:vesicle-mediated transport"/>
    <property type="evidence" value="ECO:0007669"/>
    <property type="project" value="InterPro"/>
</dbReference>
<dbReference type="GO" id="GO:0005737">
    <property type="term" value="C:cytoplasm"/>
    <property type="evidence" value="ECO:0007669"/>
    <property type="project" value="UniProtKB-ARBA"/>
</dbReference>
<evidence type="ECO:0000313" key="9">
    <source>
        <dbReference type="EMBL" id="KAF6138144.1"/>
    </source>
</evidence>
<dbReference type="Pfam" id="PF04178">
    <property type="entry name" value="Got1"/>
    <property type="match status" value="1"/>
</dbReference>
<dbReference type="AlphaFoldDB" id="A0A7J7L6E8"/>
<dbReference type="GO" id="GO:0016020">
    <property type="term" value="C:membrane"/>
    <property type="evidence" value="ECO:0007669"/>
    <property type="project" value="UniProtKB-SubCell"/>
</dbReference>
<keyword evidence="2 8" id="KW-0813">Transport</keyword>
<feature type="transmembrane region" description="Helical" evidence="8">
    <location>
        <begin position="24"/>
        <end position="50"/>
    </location>
</feature>
<organism evidence="9 10">
    <name type="scientific">Kingdonia uniflora</name>
    <dbReference type="NCBI Taxonomy" id="39325"/>
    <lineage>
        <taxon>Eukaryota</taxon>
        <taxon>Viridiplantae</taxon>
        <taxon>Streptophyta</taxon>
        <taxon>Embryophyta</taxon>
        <taxon>Tracheophyta</taxon>
        <taxon>Spermatophyta</taxon>
        <taxon>Magnoliopsida</taxon>
        <taxon>Ranunculales</taxon>
        <taxon>Circaeasteraceae</taxon>
        <taxon>Kingdonia</taxon>
    </lineage>
</organism>
<accession>A0A7J7L6E8</accession>
<reference evidence="9 10" key="1">
    <citation type="journal article" date="2020" name="IScience">
        <title>Genome Sequencing of the Endangered Kingdonia uniflora (Circaeasteraceae, Ranunculales) Reveals Potential Mechanisms of Evolutionary Specialization.</title>
        <authorList>
            <person name="Sun Y."/>
            <person name="Deng T."/>
            <person name="Zhang A."/>
            <person name="Moore M.J."/>
            <person name="Landis J.B."/>
            <person name="Lin N."/>
            <person name="Zhang H."/>
            <person name="Zhang X."/>
            <person name="Huang J."/>
            <person name="Zhang X."/>
            <person name="Sun H."/>
            <person name="Wang H."/>
        </authorList>
    </citation>
    <scope>NUCLEOTIDE SEQUENCE [LARGE SCALE GENOMIC DNA]</scope>
    <source>
        <strain evidence="9">TB1705</strain>
        <tissue evidence="9">Leaf</tissue>
    </source>
</reference>
<evidence type="ECO:0000256" key="8">
    <source>
        <dbReference type="RuleBase" id="RU363111"/>
    </source>
</evidence>
<comment type="function">
    <text evidence="8">May be involved in fusion of retrograde transport vesicles derived from an endocytic compartment with the Golgi complex.</text>
</comment>
<evidence type="ECO:0000256" key="4">
    <source>
        <dbReference type="ARBA" id="ARBA00022927"/>
    </source>
</evidence>
<evidence type="ECO:0000256" key="1">
    <source>
        <dbReference type="ARBA" id="ARBA00004141"/>
    </source>
</evidence>
<evidence type="ECO:0000313" key="10">
    <source>
        <dbReference type="Proteomes" id="UP000541444"/>
    </source>
</evidence>
<keyword evidence="6 8" id="KW-0472">Membrane</keyword>
<evidence type="ECO:0000256" key="6">
    <source>
        <dbReference type="ARBA" id="ARBA00023136"/>
    </source>
</evidence>
<dbReference type="Proteomes" id="UP000541444">
    <property type="component" value="Unassembled WGS sequence"/>
</dbReference>
<keyword evidence="10" id="KW-1185">Reference proteome</keyword>
<dbReference type="EMBL" id="JACGCM010002614">
    <property type="protein sequence ID" value="KAF6138144.1"/>
    <property type="molecule type" value="Genomic_DNA"/>
</dbReference>
<feature type="transmembrane region" description="Helical" evidence="8">
    <location>
        <begin position="57"/>
        <end position="75"/>
    </location>
</feature>
<evidence type="ECO:0000256" key="3">
    <source>
        <dbReference type="ARBA" id="ARBA00022692"/>
    </source>
</evidence>
<keyword evidence="3 8" id="KW-0812">Transmembrane</keyword>
<evidence type="ECO:0000256" key="5">
    <source>
        <dbReference type="ARBA" id="ARBA00022989"/>
    </source>
</evidence>
<comment type="similarity">
    <text evidence="7 8">Belongs to the SFT2 family.</text>
</comment>
<dbReference type="PANTHER" id="PTHR23137">
    <property type="entry name" value="VESICLE TRANSPORT PROTEIN-RELATED"/>
    <property type="match status" value="1"/>
</dbReference>
<dbReference type="PANTHER" id="PTHR23137:SF36">
    <property type="entry name" value="VESICLE TRANSPORT PROTEIN SFT2C"/>
    <property type="match status" value="1"/>
</dbReference>
<keyword evidence="4 8" id="KW-0653">Protein transport</keyword>
<keyword evidence="5 8" id="KW-1133">Transmembrane helix</keyword>
<dbReference type="OrthoDB" id="660759at2759"/>
<name>A0A7J7L6E8_9MAGN</name>
<protein>
    <recommendedName>
        <fullName evidence="8">Vesicle transport protein</fullName>
    </recommendedName>
</protein>
<evidence type="ECO:0000256" key="2">
    <source>
        <dbReference type="ARBA" id="ARBA00022448"/>
    </source>
</evidence>
<gene>
    <name evidence="9" type="ORF">GIB67_033558</name>
</gene>
<evidence type="ECO:0000256" key="7">
    <source>
        <dbReference type="ARBA" id="ARBA00025800"/>
    </source>
</evidence>
<comment type="caution">
    <text evidence="8">Lacks conserved residue(s) required for the propagation of feature annotation.</text>
</comment>